<accession>A0A6L2JLU1</accession>
<reference evidence="2" key="1">
    <citation type="journal article" date="2019" name="Sci. Rep.">
        <title>Draft genome of Tanacetum cinerariifolium, the natural source of mosquito coil.</title>
        <authorList>
            <person name="Yamashiro T."/>
            <person name="Shiraishi A."/>
            <person name="Satake H."/>
            <person name="Nakayama K."/>
        </authorList>
    </citation>
    <scope>NUCLEOTIDE SEQUENCE</scope>
</reference>
<feature type="region of interest" description="Disordered" evidence="1">
    <location>
        <begin position="132"/>
        <end position="155"/>
    </location>
</feature>
<evidence type="ECO:0000256" key="1">
    <source>
        <dbReference type="SAM" id="MobiDB-lite"/>
    </source>
</evidence>
<name>A0A6L2JLU1_TANCI</name>
<feature type="compositionally biased region" description="Pro residues" evidence="1">
    <location>
        <begin position="135"/>
        <end position="147"/>
    </location>
</feature>
<organism evidence="2">
    <name type="scientific">Tanacetum cinerariifolium</name>
    <name type="common">Dalmatian daisy</name>
    <name type="synonym">Chrysanthemum cinerariifolium</name>
    <dbReference type="NCBI Taxonomy" id="118510"/>
    <lineage>
        <taxon>Eukaryota</taxon>
        <taxon>Viridiplantae</taxon>
        <taxon>Streptophyta</taxon>
        <taxon>Embryophyta</taxon>
        <taxon>Tracheophyta</taxon>
        <taxon>Spermatophyta</taxon>
        <taxon>Magnoliopsida</taxon>
        <taxon>eudicotyledons</taxon>
        <taxon>Gunneridae</taxon>
        <taxon>Pentapetalae</taxon>
        <taxon>asterids</taxon>
        <taxon>campanulids</taxon>
        <taxon>Asterales</taxon>
        <taxon>Asteraceae</taxon>
        <taxon>Asteroideae</taxon>
        <taxon>Anthemideae</taxon>
        <taxon>Anthemidinae</taxon>
        <taxon>Tanacetum</taxon>
    </lineage>
</organism>
<comment type="caution">
    <text evidence="2">The sequence shown here is derived from an EMBL/GenBank/DDBJ whole genome shotgun (WGS) entry which is preliminary data.</text>
</comment>
<sequence>MASAVIYISSGRKFNFSKYIFDSLVRNVDSPSKFCMYSRFLQLMIRKQVGDLSTHTTKYTSLALSQKVFANMSRVGKGFSRVETPLFEGMLVAHEVAEEGDAEMHGEEVNTGDTAEGDVSAAYREVPIVAEEPSIPSPTPPTPPPQPSHDIPSTSQGRMIAKMDQDADVVLDEVKEVVEYAKVDESVDIQGRNAESQREIYKIDLDHANKRGLGGFMKYSFSNLEESKKCTWSSKGQGMEAIGILWCADHNIYNHTADFVSREEVPAHKIHSRSDVECLFNAAGERLSATKPKMMLLINAAETN</sequence>
<gene>
    <name evidence="2" type="ORF">Tci_009610</name>
</gene>
<protein>
    <submittedName>
        <fullName evidence="2">Uncharacterized protein</fullName>
    </submittedName>
</protein>
<proteinExistence type="predicted"/>
<dbReference type="AlphaFoldDB" id="A0A6L2JLU1"/>
<dbReference type="EMBL" id="BKCJ010000953">
    <property type="protein sequence ID" value="GEU37632.1"/>
    <property type="molecule type" value="Genomic_DNA"/>
</dbReference>
<evidence type="ECO:0000313" key="2">
    <source>
        <dbReference type="EMBL" id="GEU37632.1"/>
    </source>
</evidence>